<dbReference type="InterPro" id="IPR057413">
    <property type="entry name" value="Beta-barrel_INTS6"/>
</dbReference>
<feature type="region of interest" description="Disordered" evidence="1">
    <location>
        <begin position="1069"/>
        <end position="1205"/>
    </location>
</feature>
<feature type="compositionally biased region" description="Low complexity" evidence="1">
    <location>
        <begin position="1123"/>
        <end position="1132"/>
    </location>
</feature>
<feature type="region of interest" description="Disordered" evidence="1">
    <location>
        <begin position="847"/>
        <end position="955"/>
    </location>
</feature>
<evidence type="ECO:0000259" key="3">
    <source>
        <dbReference type="PROSITE" id="PS50234"/>
    </source>
</evidence>
<protein>
    <recommendedName>
        <fullName evidence="3">VWFA domain-containing protein</fullName>
    </recommendedName>
</protein>
<feature type="region of interest" description="Disordered" evidence="1">
    <location>
        <begin position="1030"/>
        <end position="1054"/>
    </location>
</feature>
<dbReference type="InterPro" id="IPR029307">
    <property type="entry name" value="INT_SG_DDX_CT_C"/>
</dbReference>
<evidence type="ECO:0000313" key="5">
    <source>
        <dbReference type="Proteomes" id="UP000075920"/>
    </source>
</evidence>
<organism evidence="4 5">
    <name type="scientific">Anopheles minimus</name>
    <dbReference type="NCBI Taxonomy" id="112268"/>
    <lineage>
        <taxon>Eukaryota</taxon>
        <taxon>Metazoa</taxon>
        <taxon>Ecdysozoa</taxon>
        <taxon>Arthropoda</taxon>
        <taxon>Hexapoda</taxon>
        <taxon>Insecta</taxon>
        <taxon>Pterygota</taxon>
        <taxon>Neoptera</taxon>
        <taxon>Endopterygota</taxon>
        <taxon>Diptera</taxon>
        <taxon>Nematocera</taxon>
        <taxon>Culicoidea</taxon>
        <taxon>Culicidae</taxon>
        <taxon>Anophelinae</taxon>
        <taxon>Anopheles</taxon>
    </lineage>
</organism>
<feature type="compositionally biased region" description="Basic and acidic residues" evidence="1">
    <location>
        <begin position="1222"/>
        <end position="1237"/>
    </location>
</feature>
<dbReference type="Proteomes" id="UP000075920">
    <property type="component" value="Unassembled WGS sequence"/>
</dbReference>
<dbReference type="PROSITE" id="PS50234">
    <property type="entry name" value="VWFA"/>
    <property type="match status" value="1"/>
</dbReference>
<dbReference type="Pfam" id="PF13519">
    <property type="entry name" value="VWA_2"/>
    <property type="match status" value="1"/>
</dbReference>
<dbReference type="InterPro" id="IPR051113">
    <property type="entry name" value="Integrator_subunit6"/>
</dbReference>
<dbReference type="STRING" id="112268.A0A182W5F4"/>
<reference evidence="5" key="1">
    <citation type="submission" date="2013-03" db="EMBL/GenBank/DDBJ databases">
        <title>The Genome Sequence of Anopheles minimus MINIMUS1.</title>
        <authorList>
            <consortium name="The Broad Institute Genomics Platform"/>
            <person name="Neafsey D.E."/>
            <person name="Walton C."/>
            <person name="Walker B."/>
            <person name="Young S.K."/>
            <person name="Zeng Q."/>
            <person name="Gargeya S."/>
            <person name="Fitzgerald M."/>
            <person name="Haas B."/>
            <person name="Abouelleil A."/>
            <person name="Allen A.W."/>
            <person name="Alvarado L."/>
            <person name="Arachchi H.M."/>
            <person name="Berlin A.M."/>
            <person name="Chapman S.B."/>
            <person name="Gainer-Dewar J."/>
            <person name="Goldberg J."/>
            <person name="Griggs A."/>
            <person name="Gujja S."/>
            <person name="Hansen M."/>
            <person name="Howarth C."/>
            <person name="Imamovic A."/>
            <person name="Ireland A."/>
            <person name="Larimer J."/>
            <person name="McCowan C."/>
            <person name="Murphy C."/>
            <person name="Pearson M."/>
            <person name="Poon T.W."/>
            <person name="Priest M."/>
            <person name="Roberts A."/>
            <person name="Saif S."/>
            <person name="Shea T."/>
            <person name="Sisk P."/>
            <person name="Sykes S."/>
            <person name="Wortman J."/>
            <person name="Nusbaum C."/>
            <person name="Birren B."/>
        </authorList>
    </citation>
    <scope>NUCLEOTIDE SEQUENCE [LARGE SCALE GENOMIC DNA]</scope>
    <source>
        <strain evidence="5">MINIMUS1</strain>
    </source>
</reference>
<feature type="domain" description="VWFA" evidence="3">
    <location>
        <begin position="14"/>
        <end position="145"/>
    </location>
</feature>
<feature type="compositionally biased region" description="Basic and acidic residues" evidence="1">
    <location>
        <begin position="931"/>
        <end position="955"/>
    </location>
</feature>
<feature type="chain" id="PRO_5008140893" description="VWFA domain-containing protein" evidence="2">
    <location>
        <begin position="24"/>
        <end position="1486"/>
    </location>
</feature>
<dbReference type="PANTHER" id="PTHR12957">
    <property type="entry name" value="DEAD/H BOX POLYPEPTIDE 26/DICE1-RELATED"/>
    <property type="match status" value="1"/>
</dbReference>
<evidence type="ECO:0000313" key="4">
    <source>
        <dbReference type="EnsemblMetazoa" id="AMIN005570-PA"/>
    </source>
</evidence>
<feature type="compositionally biased region" description="Basic and acidic residues" evidence="1">
    <location>
        <begin position="856"/>
        <end position="868"/>
    </location>
</feature>
<dbReference type="EnsemblMetazoa" id="AMIN005570-RA">
    <property type="protein sequence ID" value="AMIN005570-PA"/>
    <property type="gene ID" value="AMIN005570"/>
</dbReference>
<feature type="signal peptide" evidence="2">
    <location>
        <begin position="1"/>
        <end position="23"/>
    </location>
</feature>
<dbReference type="GO" id="GO:0034472">
    <property type="term" value="P:snRNA 3'-end processing"/>
    <property type="evidence" value="ECO:0007669"/>
    <property type="project" value="TreeGrafter"/>
</dbReference>
<dbReference type="Pfam" id="PF15300">
    <property type="entry name" value="INT_SG_DDX_CT_C"/>
    <property type="match status" value="1"/>
</dbReference>
<keyword evidence="5" id="KW-1185">Reference proteome</keyword>
<keyword evidence="2" id="KW-0732">Signal</keyword>
<dbReference type="SUPFAM" id="SSF53300">
    <property type="entry name" value="vWA-like"/>
    <property type="match status" value="1"/>
</dbReference>
<evidence type="ECO:0000256" key="1">
    <source>
        <dbReference type="SAM" id="MobiDB-lite"/>
    </source>
</evidence>
<dbReference type="CDD" id="cd00198">
    <property type="entry name" value="vWFA"/>
    <property type="match status" value="1"/>
</dbReference>
<name>A0A182W5F4_9DIPT</name>
<feature type="compositionally biased region" description="Basic and acidic residues" evidence="1">
    <location>
        <begin position="1109"/>
        <end position="1121"/>
    </location>
</feature>
<reference evidence="4" key="2">
    <citation type="submission" date="2020-05" db="UniProtKB">
        <authorList>
            <consortium name="EnsemblMetazoa"/>
        </authorList>
    </citation>
    <scope>IDENTIFICATION</scope>
    <source>
        <strain evidence="4">MINIMUS1</strain>
    </source>
</reference>
<feature type="compositionally biased region" description="Polar residues" evidence="1">
    <location>
        <begin position="1145"/>
        <end position="1180"/>
    </location>
</feature>
<accession>A0A182W5F4</accession>
<dbReference type="GO" id="GO:0032039">
    <property type="term" value="C:integrator complex"/>
    <property type="evidence" value="ECO:0007669"/>
    <property type="project" value="TreeGrafter"/>
</dbReference>
<evidence type="ECO:0000256" key="2">
    <source>
        <dbReference type="SAM" id="SignalP"/>
    </source>
</evidence>
<proteinExistence type="predicted"/>
<dbReference type="Pfam" id="PF25462">
    <property type="entry name" value="Beta-barrel_INTS6"/>
    <property type="match status" value="1"/>
</dbReference>
<dbReference type="InterPro" id="IPR036465">
    <property type="entry name" value="vWFA_dom_sf"/>
</dbReference>
<dbReference type="Gene3D" id="3.40.50.410">
    <property type="entry name" value="von Willebrand factor, type A domain"/>
    <property type="match status" value="1"/>
</dbReference>
<sequence length="1486" mass="166402">MAEEKMWHKLNMTIIVFLVDTSASMCQRALVNGVQKTYLDIAKGAVETFLKFRQRSQDCMGDRYMLLTFEDPPNNVKAGWKENHATFMNELKNLQSNGLTSMGEALKNAFDLLNLNRMQSGIDTYGQGRCPFYLEPSVIIVLTDGGKYAFRNGVHQEIILPLHAQMPGTKLTKEPFRWDQRLFSLVLRMPGNRVEERADGKVPHDDSMIEKMCEVTGGRSYKIKSHYVLNQCIESLVQKVQPGVVIHFDQLISNNGDSSTADLQFQSTKRMIYVPKQHPSQKTFPVGYWPIPEPYWPDPKLTNLPPRDAHPKIKIISPSCDEPQVLRNFPIDKYELEASPLTLQILSKKESNKVWPLIVSTGMQGEMPFGYLKPNSTVPIVHLYVLPYNYQMLLPLINDLFHKFNLNPPNDWVYKFTNYVKTIPQYYCPFLRRALATTPNVPYQLVQYILPENLDSYLCPAVANYLKQMKNTAKLDQENLCLRVLKQLKQPKPAYHQLETAKLCGSQQMKRDIVTHPMLKDTFTKMHLEIANFDSYTIVVPSIIQTAATKNYRNPYDIPRRDLIDEIARMRENFFHLPTSGINVFTKDSGHCLPISDMGNYQEYLKNKETPLRELEPTNVRQHMFGNPYKKDKNMVMVDEADLNDLAPMKASGVPGPHPSSHMKKSMEQNTVTRISRKRKAGPIRKDYVFKRSAMDMASSTSGSLSGDDVHMSELLTDDESCSEFSSGSDIEEDTEGCLVMALDAPEESNEPNGLGAMHGFPLRENHLDMAGAGGASSLETTRTPVESVAGTSSSKQPDKLGKVVFGGGSGTTNPSLTCRVQLMAVGSEDVSAVAIGEVKVIHCAESPGIDDTQSAEEKEQRRSDETTVTHSSKKQTHEHTDSMPTAGRSDAVVIETDDGAQQQQRQQPQMKKGTVQQHAERTVSEQSNFDAERMDTGKQDSIEKAEPNVRPEEQTMEHIHKVRSDAADGGVGGKQQHIELTEQRESKTEHAEHPAEDIKALAASPALTTKGSTSEEQLNVAAVRQDGVRVDDHVETNQELSEDASVKETEQSTKVRIQLENTVLHSSALVDEADRDEPMAVDSEVELLPSGPEPVRKSPEIKPATEPAKPEQVRDLDHNLGEIQIQQQSSISEEHSLVPWKPLQQPQLDQRSASRHASVSQWGHDTNNGMTDAMKSSKQQPHDQRPPARNPPVSQWGLDSGGDMTDVMKISNILKTCHNGGDNDRDKDPHYDDSALERSTGASNSSATPHDGTKPSRPVGGGTASEAEPVLANGLVSATMNGGDSTIQPTLNWDYNFALYSCIEDEQELEQIEELNLKTRSIVFRDIRRPGRDYTQLLKHLELVKGSRMTQKHFVDMCVHEARRFRRHRMVECIQEWWAQHTGRSVPGGVKRSRQKQEPGGANSFYIYGNSDGLEDEQEHALTPDNLYFVNDAGETVYSSETFRSTTPPGATYLNNSIGSAYGTTDFSHNNHHFAEVVHVSYPNS</sequence>
<feature type="compositionally biased region" description="Basic and acidic residues" evidence="1">
    <location>
        <begin position="1045"/>
        <end position="1054"/>
    </location>
</feature>
<dbReference type="FunFam" id="3.40.50.410:FF:000010">
    <property type="entry name" value="Integrator complex subunit 6 like"/>
    <property type="match status" value="1"/>
</dbReference>
<feature type="region of interest" description="Disordered" evidence="1">
    <location>
        <begin position="652"/>
        <end position="678"/>
    </location>
</feature>
<dbReference type="InterPro" id="IPR002035">
    <property type="entry name" value="VWF_A"/>
</dbReference>
<dbReference type="VEuPathDB" id="VectorBase:AMIN005570"/>
<feature type="region of interest" description="Disordered" evidence="1">
    <location>
        <begin position="1219"/>
        <end position="1267"/>
    </location>
</feature>
<dbReference type="PANTHER" id="PTHR12957:SF2">
    <property type="entry name" value="INTEGRATOR COMPLEX SUBUNIT 6"/>
    <property type="match status" value="1"/>
</dbReference>